<keyword evidence="1" id="KW-0732">Signal</keyword>
<name>A0A3Q7F017_SOLLC</name>
<evidence type="ECO:0000313" key="2">
    <source>
        <dbReference type="EnsemblPlants" id="Solyc02g064795.1.1"/>
    </source>
</evidence>
<accession>A0A3Q7F017</accession>
<reference evidence="2" key="2">
    <citation type="submission" date="2019-01" db="UniProtKB">
        <authorList>
            <consortium name="EnsemblPlants"/>
        </authorList>
    </citation>
    <scope>IDENTIFICATION</scope>
    <source>
        <strain evidence="2">cv. Heinz 1706</strain>
    </source>
</reference>
<dbReference type="Proteomes" id="UP000004994">
    <property type="component" value="Chromosome 2"/>
</dbReference>
<sequence>MGSVWCVVALKLVLSKSRCSQKDSSANSIVSLLVYSNSRLSYLLLNLTPIVHHDTLSIDFLNAKDGNFYTFLVWTRKLDNDFIESTHRNRRIGSPKVENMKPFEKLRKFSFEANIYEECGKLLIVTTNIYI</sequence>
<dbReference type="AlphaFoldDB" id="A0A3Q7F017"/>
<evidence type="ECO:0000313" key="3">
    <source>
        <dbReference type="Proteomes" id="UP000004994"/>
    </source>
</evidence>
<dbReference type="InParanoid" id="A0A3Q7F017"/>
<dbReference type="Gramene" id="Solyc02g064795.1.1">
    <property type="protein sequence ID" value="Solyc02g064795.1.1"/>
    <property type="gene ID" value="Solyc02g064795.1"/>
</dbReference>
<proteinExistence type="predicted"/>
<dbReference type="EnsemblPlants" id="Solyc02g064795.1.1">
    <property type="protein sequence ID" value="Solyc02g064795.1.1"/>
    <property type="gene ID" value="Solyc02g064795.1"/>
</dbReference>
<feature type="signal peptide" evidence="1">
    <location>
        <begin position="1"/>
        <end position="15"/>
    </location>
</feature>
<feature type="chain" id="PRO_5018524975" evidence="1">
    <location>
        <begin position="16"/>
        <end position="131"/>
    </location>
</feature>
<evidence type="ECO:0000256" key="1">
    <source>
        <dbReference type="SAM" id="SignalP"/>
    </source>
</evidence>
<protein>
    <submittedName>
        <fullName evidence="2">Uncharacterized protein</fullName>
    </submittedName>
</protein>
<reference evidence="2" key="1">
    <citation type="journal article" date="2012" name="Nature">
        <title>The tomato genome sequence provides insights into fleshy fruit evolution.</title>
        <authorList>
            <consortium name="Tomato Genome Consortium"/>
        </authorList>
    </citation>
    <scope>NUCLEOTIDE SEQUENCE [LARGE SCALE GENOMIC DNA]</scope>
    <source>
        <strain evidence="2">cv. Heinz 1706</strain>
    </source>
</reference>
<keyword evidence="3" id="KW-1185">Reference proteome</keyword>
<organism evidence="2">
    <name type="scientific">Solanum lycopersicum</name>
    <name type="common">Tomato</name>
    <name type="synonym">Lycopersicon esculentum</name>
    <dbReference type="NCBI Taxonomy" id="4081"/>
    <lineage>
        <taxon>Eukaryota</taxon>
        <taxon>Viridiplantae</taxon>
        <taxon>Streptophyta</taxon>
        <taxon>Embryophyta</taxon>
        <taxon>Tracheophyta</taxon>
        <taxon>Spermatophyta</taxon>
        <taxon>Magnoliopsida</taxon>
        <taxon>eudicotyledons</taxon>
        <taxon>Gunneridae</taxon>
        <taxon>Pentapetalae</taxon>
        <taxon>asterids</taxon>
        <taxon>lamiids</taxon>
        <taxon>Solanales</taxon>
        <taxon>Solanaceae</taxon>
        <taxon>Solanoideae</taxon>
        <taxon>Solaneae</taxon>
        <taxon>Solanum</taxon>
        <taxon>Solanum subgen. Lycopersicon</taxon>
    </lineage>
</organism>